<name>A0AC58RQ67_TOBAC</name>
<dbReference type="Proteomes" id="UP000790787">
    <property type="component" value="Chromosome 1"/>
</dbReference>
<gene>
    <name evidence="2" type="primary">LOC142162366</name>
</gene>
<evidence type="ECO:0000313" key="1">
    <source>
        <dbReference type="Proteomes" id="UP000790787"/>
    </source>
</evidence>
<protein>
    <submittedName>
        <fullName evidence="2">Uncharacterized protein LOC142162366</fullName>
    </submittedName>
</protein>
<keyword evidence="1" id="KW-1185">Reference proteome</keyword>
<dbReference type="RefSeq" id="XP_075074814.1">
    <property type="nucleotide sequence ID" value="XM_075218713.1"/>
</dbReference>
<reference evidence="1" key="1">
    <citation type="journal article" date="2014" name="Nat. Commun.">
        <title>The tobacco genome sequence and its comparison with those of tomato and potato.</title>
        <authorList>
            <person name="Sierro N."/>
            <person name="Battey J.N."/>
            <person name="Ouadi S."/>
            <person name="Bakaher N."/>
            <person name="Bovet L."/>
            <person name="Willig A."/>
            <person name="Goepfert S."/>
            <person name="Peitsch M.C."/>
            <person name="Ivanov N.V."/>
        </authorList>
    </citation>
    <scope>NUCLEOTIDE SEQUENCE [LARGE SCALE GENOMIC DNA]</scope>
</reference>
<accession>A0AC58RQ67</accession>
<organism evidence="1 2">
    <name type="scientific">Nicotiana tabacum</name>
    <name type="common">Common tobacco</name>
    <dbReference type="NCBI Taxonomy" id="4097"/>
    <lineage>
        <taxon>Eukaryota</taxon>
        <taxon>Viridiplantae</taxon>
        <taxon>Streptophyta</taxon>
        <taxon>Embryophyta</taxon>
        <taxon>Tracheophyta</taxon>
        <taxon>Spermatophyta</taxon>
        <taxon>Magnoliopsida</taxon>
        <taxon>eudicotyledons</taxon>
        <taxon>Gunneridae</taxon>
        <taxon>Pentapetalae</taxon>
        <taxon>asterids</taxon>
        <taxon>lamiids</taxon>
        <taxon>Solanales</taxon>
        <taxon>Solanaceae</taxon>
        <taxon>Nicotianoideae</taxon>
        <taxon>Nicotianeae</taxon>
        <taxon>Nicotiana</taxon>
    </lineage>
</organism>
<evidence type="ECO:0000313" key="2">
    <source>
        <dbReference type="RefSeq" id="XP_075074814.1"/>
    </source>
</evidence>
<reference evidence="2" key="2">
    <citation type="submission" date="2025-08" db="UniProtKB">
        <authorList>
            <consortium name="RefSeq"/>
        </authorList>
    </citation>
    <scope>IDENTIFICATION</scope>
    <source>
        <tissue evidence="2">Leaf</tissue>
    </source>
</reference>
<proteinExistence type="predicted"/>
<sequence length="566" mass="63203">MVNSDFGVTSATTNIPEPSSPLFLLPSDAPGVSLVAVPFSGIGFGGWKRSMMVSLSARNKIGFIDGSCAKHVVNSSQYRQWDRYEVVNGTKVFEIKRELSSTYQGSLDIASYFNKIKKLWDELGAMRSSHANSCNCLAKEGLQREKEEDKVHQFLIGLNENKASLSCKYYKKPGHTIEKYYKPYGFPPNFKFTKGKSHESLVPGLTKEQYSQLLNLLQHSTLGESNSQPVLMGSANFAGNTSSFPLCLNGSSTMHILTSVDRRAHSMKKLLELGRMDQGLYKFYLPVSVLSNFVVSENSVSAFNNVVQGAEPLLNANIHVNSNFVAPSISCTAQHAMNKNDILWHHRLGHVPFVQMKHISFISHDLSSKQSFICHKVRSDNALELGSSNSAIQFFSDNGIIHQTTCPYTSQQNGVVERKHKHLLETSRALLFQSKLPVKFWGDCVLTTTYLINRFPSSVLSHKTLFELLYGVAPSYSHLKSFGCLCYATVPKCQRDKFQPRAFPCVFIGYPFAKKGYKLYNLQTKSVLFSRDVVFHESIFPYAISSSSPISSTFYDAPIVPHIVSP</sequence>